<evidence type="ECO:0000256" key="5">
    <source>
        <dbReference type="SAM" id="Phobius"/>
    </source>
</evidence>
<comment type="subcellular location">
    <subcellularLocation>
        <location evidence="1">Membrane</location>
    </subcellularLocation>
</comment>
<feature type="non-terminal residue" evidence="6">
    <location>
        <position position="381"/>
    </location>
</feature>
<keyword evidence="7" id="KW-1185">Reference proteome</keyword>
<dbReference type="InterPro" id="IPR005828">
    <property type="entry name" value="MFS_sugar_transport-like"/>
</dbReference>
<dbReference type="InterPro" id="IPR050549">
    <property type="entry name" value="MFS_Trehalose_Transporter"/>
</dbReference>
<protein>
    <recommendedName>
        <fullName evidence="8">Facilitated trehalose transporter Tret1-like</fullName>
    </recommendedName>
</protein>
<feature type="transmembrane region" description="Helical" evidence="5">
    <location>
        <begin position="81"/>
        <end position="101"/>
    </location>
</feature>
<evidence type="ECO:0000256" key="3">
    <source>
        <dbReference type="ARBA" id="ARBA00022989"/>
    </source>
</evidence>
<feature type="transmembrane region" description="Helical" evidence="5">
    <location>
        <begin position="333"/>
        <end position="351"/>
    </location>
</feature>
<keyword evidence="3 5" id="KW-1133">Transmembrane helix</keyword>
<dbReference type="InterPro" id="IPR036259">
    <property type="entry name" value="MFS_trans_sf"/>
</dbReference>
<feature type="transmembrane region" description="Helical" evidence="5">
    <location>
        <begin position="191"/>
        <end position="211"/>
    </location>
</feature>
<evidence type="ECO:0008006" key="8">
    <source>
        <dbReference type="Google" id="ProtNLM"/>
    </source>
</evidence>
<evidence type="ECO:0000256" key="1">
    <source>
        <dbReference type="ARBA" id="ARBA00004370"/>
    </source>
</evidence>
<gene>
    <name evidence="6" type="ORF">BINO364_LOCUS15992</name>
</gene>
<dbReference type="EMBL" id="OV170229">
    <property type="protein sequence ID" value="CAH0731080.1"/>
    <property type="molecule type" value="Genomic_DNA"/>
</dbReference>
<evidence type="ECO:0000256" key="2">
    <source>
        <dbReference type="ARBA" id="ARBA00022692"/>
    </source>
</evidence>
<evidence type="ECO:0000313" key="7">
    <source>
        <dbReference type="Proteomes" id="UP000838878"/>
    </source>
</evidence>
<dbReference type="GO" id="GO:0022857">
    <property type="term" value="F:transmembrane transporter activity"/>
    <property type="evidence" value="ECO:0007669"/>
    <property type="project" value="InterPro"/>
</dbReference>
<organism evidence="6 7">
    <name type="scientific">Brenthis ino</name>
    <name type="common">lesser marbled fritillary</name>
    <dbReference type="NCBI Taxonomy" id="405034"/>
    <lineage>
        <taxon>Eukaryota</taxon>
        <taxon>Metazoa</taxon>
        <taxon>Ecdysozoa</taxon>
        <taxon>Arthropoda</taxon>
        <taxon>Hexapoda</taxon>
        <taxon>Insecta</taxon>
        <taxon>Pterygota</taxon>
        <taxon>Neoptera</taxon>
        <taxon>Endopterygota</taxon>
        <taxon>Lepidoptera</taxon>
        <taxon>Glossata</taxon>
        <taxon>Ditrysia</taxon>
        <taxon>Papilionoidea</taxon>
        <taxon>Nymphalidae</taxon>
        <taxon>Heliconiinae</taxon>
        <taxon>Argynnini</taxon>
        <taxon>Brenthis</taxon>
    </lineage>
</organism>
<accession>A0A8J9VZ65</accession>
<name>A0A8J9VZ65_9NEOP</name>
<dbReference type="PANTHER" id="PTHR48021">
    <property type="match status" value="1"/>
</dbReference>
<feature type="transmembrane region" description="Helical" evidence="5">
    <location>
        <begin position="279"/>
        <end position="301"/>
    </location>
</feature>
<evidence type="ECO:0000256" key="4">
    <source>
        <dbReference type="ARBA" id="ARBA00023136"/>
    </source>
</evidence>
<keyword evidence="2 5" id="KW-0812">Transmembrane</keyword>
<dbReference type="OrthoDB" id="5290825at2759"/>
<dbReference type="PANTHER" id="PTHR48021:SF32">
    <property type="entry name" value="FACILITATED TREHALOSE TRANSPORTER TRET1-2 HOMOLOG-LIKE PROTEIN"/>
    <property type="match status" value="1"/>
</dbReference>
<dbReference type="Pfam" id="PF00083">
    <property type="entry name" value="Sugar_tr"/>
    <property type="match status" value="1"/>
</dbReference>
<dbReference type="SUPFAM" id="SSF103473">
    <property type="entry name" value="MFS general substrate transporter"/>
    <property type="match status" value="1"/>
</dbReference>
<dbReference type="Gene3D" id="1.20.1250.20">
    <property type="entry name" value="MFS general substrate transporter like domains"/>
    <property type="match status" value="2"/>
</dbReference>
<dbReference type="Proteomes" id="UP000838878">
    <property type="component" value="Chromosome 9"/>
</dbReference>
<feature type="transmembrane region" description="Helical" evidence="5">
    <location>
        <begin position="108"/>
        <end position="127"/>
    </location>
</feature>
<feature type="transmembrane region" description="Helical" evidence="5">
    <location>
        <begin position="167"/>
        <end position="185"/>
    </location>
</feature>
<proteinExistence type="predicted"/>
<feature type="transmembrane region" description="Helical" evidence="5">
    <location>
        <begin position="38"/>
        <end position="61"/>
    </location>
</feature>
<sequence length="381" mass="43879">MDIAKQEKIKMDQYQEVKTNEEDVNDGKPTTKSIFKQVLICSSVWIQFVMAGLCVGAPTVIVPQINREANSTIIDSDLTSWIFATLTISNTPWVIILPFFTERFGRKIPQIITTFVSIVVFLCYYASSNAYHIIIVEVIQGYMHTSNLTVAIIIITEYTSPRLRGTFLTVTGAAFFWGIWIANAIGTFFHWRNITIVGFICSFYTLTVFTWPESPYWLASKGRFDECRKSFRWIHGYTSEKELREIISTKREEMERKKTEVKMSFCSTIRTPEFYKPMVLAIVAVLQYQFSGKMICSLFILDIFKTITTSESTAYMAMLILNGVTVIRLDGSFLLYGITCGLCTLYLFIYLPETKDKTQCEIEAFFIDKKEKDNMPTLLYR</sequence>
<keyword evidence="4 5" id="KW-0472">Membrane</keyword>
<dbReference type="AlphaFoldDB" id="A0A8J9VZ65"/>
<evidence type="ECO:0000313" key="6">
    <source>
        <dbReference type="EMBL" id="CAH0731080.1"/>
    </source>
</evidence>
<reference evidence="6" key="1">
    <citation type="submission" date="2021-12" db="EMBL/GenBank/DDBJ databases">
        <authorList>
            <person name="Martin H S."/>
        </authorList>
    </citation>
    <scope>NUCLEOTIDE SEQUENCE</scope>
</reference>
<dbReference type="GO" id="GO:0016020">
    <property type="term" value="C:membrane"/>
    <property type="evidence" value="ECO:0007669"/>
    <property type="project" value="UniProtKB-SubCell"/>
</dbReference>